<feature type="domain" description="ATPase AAA-type core" evidence="1">
    <location>
        <begin position="46"/>
        <end position="121"/>
    </location>
</feature>
<dbReference type="Gene3D" id="1.10.8.60">
    <property type="match status" value="1"/>
</dbReference>
<comment type="caution">
    <text evidence="3">The sequence shown here is derived from an EMBL/GenBank/DDBJ whole genome shotgun (WGS) entry which is preliminary data.</text>
</comment>
<feature type="domain" description="CbbX AAA lid" evidence="2">
    <location>
        <begin position="189"/>
        <end position="234"/>
    </location>
</feature>
<dbReference type="PANTHER" id="PTHR43392">
    <property type="entry name" value="AAA-TYPE ATPASE FAMILY PROTEIN / ANKYRIN REPEAT FAMILY PROTEIN"/>
    <property type="match status" value="1"/>
</dbReference>
<dbReference type="GO" id="GO:0016887">
    <property type="term" value="F:ATP hydrolysis activity"/>
    <property type="evidence" value="ECO:0007669"/>
    <property type="project" value="InterPro"/>
</dbReference>
<dbReference type="eggNOG" id="COG0464">
    <property type="taxonomic scope" value="Bacteria"/>
</dbReference>
<evidence type="ECO:0000313" key="3">
    <source>
        <dbReference type="EMBL" id="CCO08188.1"/>
    </source>
</evidence>
<proteinExistence type="predicted"/>
<dbReference type="SUPFAM" id="SSF52540">
    <property type="entry name" value="P-loop containing nucleoside triphosphate hydrolases"/>
    <property type="match status" value="1"/>
</dbReference>
<dbReference type="InterPro" id="IPR041627">
    <property type="entry name" value="AAA_lid_6"/>
</dbReference>
<dbReference type="EMBL" id="CAOS01000009">
    <property type="protein sequence ID" value="CCO08188.1"/>
    <property type="molecule type" value="Genomic_DNA"/>
</dbReference>
<dbReference type="Proteomes" id="UP000009315">
    <property type="component" value="Unassembled WGS sequence"/>
</dbReference>
<evidence type="ECO:0000259" key="1">
    <source>
        <dbReference type="Pfam" id="PF00004"/>
    </source>
</evidence>
<dbReference type="Pfam" id="PF17866">
    <property type="entry name" value="AAA_lid_6"/>
    <property type="match status" value="1"/>
</dbReference>
<dbReference type="InterPro" id="IPR050773">
    <property type="entry name" value="CbxX/CfxQ_RuBisCO_ESX"/>
</dbReference>
<dbReference type="Gene3D" id="3.40.50.300">
    <property type="entry name" value="P-loop containing nucleotide triphosphate hydrolases"/>
    <property type="match status" value="1"/>
</dbReference>
<reference evidence="3 4" key="1">
    <citation type="journal article" date="2013" name="Genome Announc.">
        <title>Genome Sequence of the Sulfate-Reducing Bacterium Desulfotomaculum hydrothermale Lam5(T).</title>
        <authorList>
            <person name="Amin O."/>
            <person name="Fardeau M.L."/>
            <person name="Valette O."/>
            <person name="Hirschler-Rea A."/>
            <person name="Barbe V."/>
            <person name="Medigue C."/>
            <person name="Vacherie B."/>
            <person name="Ollivier B."/>
            <person name="Bertin P.N."/>
            <person name="Dolla A."/>
        </authorList>
    </citation>
    <scope>NUCLEOTIDE SEQUENCE [LARGE SCALE GENOMIC DNA]</scope>
    <source>
        <strain evidence="4">Lam5 / DSM 18033</strain>
    </source>
</reference>
<sequence length="246" mass="27324">MVNPIIEATLRDLEELPGLVKFKHAVEEIGSMALAGELAGQPVNFVFIGSPGTGKVALARLLGEMLYRLQILRKDQLFGVHKSDLRGRSWQEVLQRVKGLVEKAQGGIIYVDQVTEIANLGKEVLQVMLDARETMIVLSGTQEELSALLGDADISAKISYRLEFPDYTPEELLDVALRFAEDYQLTLTPEAATKLYNIFISRQPELAQLGNTRYAKDIIDKAYRRAASRIMTGGVTDKLFPEDIEG</sequence>
<dbReference type="OrthoDB" id="9806903at2"/>
<dbReference type="RefSeq" id="WP_008411458.1">
    <property type="nucleotide sequence ID" value="NZ_CAOS01000009.1"/>
</dbReference>
<accession>K8E9F2</accession>
<dbReference type="GO" id="GO:0005524">
    <property type="term" value="F:ATP binding"/>
    <property type="evidence" value="ECO:0007669"/>
    <property type="project" value="InterPro"/>
</dbReference>
<dbReference type="AlphaFoldDB" id="K8E9F2"/>
<evidence type="ECO:0000259" key="2">
    <source>
        <dbReference type="Pfam" id="PF17866"/>
    </source>
</evidence>
<evidence type="ECO:0000313" key="4">
    <source>
        <dbReference type="Proteomes" id="UP000009315"/>
    </source>
</evidence>
<dbReference type="PANTHER" id="PTHR43392:SF2">
    <property type="entry name" value="AAA-TYPE ATPASE FAMILY PROTEIN _ ANKYRIN REPEAT FAMILY PROTEIN"/>
    <property type="match status" value="1"/>
</dbReference>
<dbReference type="Pfam" id="PF00004">
    <property type="entry name" value="AAA"/>
    <property type="match status" value="1"/>
</dbReference>
<name>K8E9F2_9FIRM</name>
<dbReference type="STRING" id="1121428.DESHY_20057"/>
<keyword evidence="4" id="KW-1185">Reference proteome</keyword>
<protein>
    <submittedName>
        <fullName evidence="3">ATPase central domain-containing protein</fullName>
    </submittedName>
</protein>
<organism evidence="3 4">
    <name type="scientific">Desulforamulus hydrothermalis Lam5 = DSM 18033</name>
    <dbReference type="NCBI Taxonomy" id="1121428"/>
    <lineage>
        <taxon>Bacteria</taxon>
        <taxon>Bacillati</taxon>
        <taxon>Bacillota</taxon>
        <taxon>Clostridia</taxon>
        <taxon>Eubacteriales</taxon>
        <taxon>Peptococcaceae</taxon>
        <taxon>Desulforamulus</taxon>
    </lineage>
</organism>
<gene>
    <name evidence="3" type="ORF">DESHY_20057</name>
</gene>
<dbReference type="InterPro" id="IPR003959">
    <property type="entry name" value="ATPase_AAA_core"/>
</dbReference>
<dbReference type="InterPro" id="IPR027417">
    <property type="entry name" value="P-loop_NTPase"/>
</dbReference>